<feature type="transmembrane region" description="Helical" evidence="1">
    <location>
        <begin position="193"/>
        <end position="214"/>
    </location>
</feature>
<proteinExistence type="predicted"/>
<gene>
    <name evidence="3" type="ORF">ACJDT4_03075</name>
</gene>
<feature type="transmembrane region" description="Helical" evidence="1">
    <location>
        <begin position="41"/>
        <end position="58"/>
    </location>
</feature>
<feature type="transmembrane region" description="Helical" evidence="1">
    <location>
        <begin position="122"/>
        <end position="142"/>
    </location>
</feature>
<dbReference type="GO" id="GO:0004673">
    <property type="term" value="F:protein histidine kinase activity"/>
    <property type="evidence" value="ECO:0007669"/>
    <property type="project" value="UniProtKB-EC"/>
</dbReference>
<accession>A0ABW8TAJ6</accession>
<keyword evidence="3" id="KW-0418">Kinase</keyword>
<dbReference type="PANTHER" id="PTHR40448">
    <property type="entry name" value="TWO-COMPONENT SENSOR HISTIDINE KINASE"/>
    <property type="match status" value="1"/>
</dbReference>
<keyword evidence="1" id="KW-1133">Transmembrane helix</keyword>
<dbReference type="InterPro" id="IPR036890">
    <property type="entry name" value="HATPase_C_sf"/>
</dbReference>
<reference evidence="3 4" key="1">
    <citation type="submission" date="2024-11" db="EMBL/GenBank/DDBJ databases">
        <authorList>
            <person name="Heng Y.C."/>
            <person name="Lim A.C.H."/>
            <person name="Lee J.K.Y."/>
            <person name="Kittelmann S."/>
        </authorList>
    </citation>
    <scope>NUCLEOTIDE SEQUENCE [LARGE SCALE GENOMIC DNA]</scope>
    <source>
        <strain evidence="3 4">WILCCON 0114</strain>
    </source>
</reference>
<protein>
    <submittedName>
        <fullName evidence="3">Sensor histidine kinase</fullName>
        <ecNumber evidence="3">2.7.13.3</ecNumber>
    </submittedName>
</protein>
<dbReference type="RefSeq" id="WP_406786059.1">
    <property type="nucleotide sequence ID" value="NZ_JBJIAA010000002.1"/>
</dbReference>
<keyword evidence="1" id="KW-0812">Transmembrane</keyword>
<keyword evidence="1" id="KW-0472">Membrane</keyword>
<feature type="transmembrane region" description="Helical" evidence="1">
    <location>
        <begin position="163"/>
        <end position="187"/>
    </location>
</feature>
<dbReference type="Proteomes" id="UP001623592">
    <property type="component" value="Unassembled WGS sequence"/>
</dbReference>
<evidence type="ECO:0000313" key="4">
    <source>
        <dbReference type="Proteomes" id="UP001623592"/>
    </source>
</evidence>
<keyword evidence="4" id="KW-1185">Reference proteome</keyword>
<feature type="transmembrane region" description="Helical" evidence="1">
    <location>
        <begin position="12"/>
        <end position="29"/>
    </location>
</feature>
<dbReference type="EMBL" id="JBJIAA010000002">
    <property type="protein sequence ID" value="MFL0249391.1"/>
    <property type="molecule type" value="Genomic_DNA"/>
</dbReference>
<dbReference type="Pfam" id="PF14501">
    <property type="entry name" value="HATPase_c_5"/>
    <property type="match status" value="1"/>
</dbReference>
<evidence type="ECO:0000259" key="2">
    <source>
        <dbReference type="Pfam" id="PF14501"/>
    </source>
</evidence>
<organism evidence="3 4">
    <name type="scientific">Clostridium neuense</name>
    <dbReference type="NCBI Taxonomy" id="1728934"/>
    <lineage>
        <taxon>Bacteria</taxon>
        <taxon>Bacillati</taxon>
        <taxon>Bacillota</taxon>
        <taxon>Clostridia</taxon>
        <taxon>Eubacteriales</taxon>
        <taxon>Clostridiaceae</taxon>
        <taxon>Clostridium</taxon>
    </lineage>
</organism>
<dbReference type="CDD" id="cd16935">
    <property type="entry name" value="HATPase_AgrC-ComD-like"/>
    <property type="match status" value="1"/>
</dbReference>
<feature type="transmembrane region" description="Helical" evidence="1">
    <location>
        <begin position="64"/>
        <end position="82"/>
    </location>
</feature>
<dbReference type="EC" id="2.7.13.3" evidence="3"/>
<evidence type="ECO:0000313" key="3">
    <source>
        <dbReference type="EMBL" id="MFL0249391.1"/>
    </source>
</evidence>
<keyword evidence="3" id="KW-0808">Transferase</keyword>
<comment type="caution">
    <text evidence="3">The sequence shown here is derived from an EMBL/GenBank/DDBJ whole genome shotgun (WGS) entry which is preliminary data.</text>
</comment>
<sequence>MLNDSITILEQIISIVLGLFSTYIIFYFMSSLKRNLYYKKYVYVFGYIAFTVVIILAGTFCGQFAGFLINIVAAVIAGHFLYNNKKIYIFYYGIFIVLLGCFQIVVSYLFNILCQQFNINFYSVNTFIITNSVVIQLANLSAARLGIVFYRRKKLEMITTVQLLNFLVLPVFSMFYSTTLLMYIQTYMSLEDIILIIVNIISIIALNVYITNVFEAVSNNNKLKNELMLYDEQAKMQYEYYNNLESKYKSSRKIIHDIKNHMQTIEELYEQRENEEAKNYAEDMYKMFDRFVQKYYTSNRVLNIIINDKLSKAEQFNINMNCKIGDVDLDFIKDIDLTTVFSNLLDNAIDGAKNASEDKSIFLKVDRFNDFIVINLSNRADREPIKVKENFKSTKKNHKGLGLENVRMTLNKYEGNMRIDYKDKVFKVNIVIPVS</sequence>
<feature type="transmembrane region" description="Helical" evidence="1">
    <location>
        <begin position="89"/>
        <end position="110"/>
    </location>
</feature>
<name>A0ABW8TAJ6_9CLOT</name>
<dbReference type="Gene3D" id="3.30.565.10">
    <property type="entry name" value="Histidine kinase-like ATPase, C-terminal domain"/>
    <property type="match status" value="1"/>
</dbReference>
<feature type="domain" description="Sensor histidine kinase NatK-like C-terminal" evidence="2">
    <location>
        <begin position="334"/>
        <end position="433"/>
    </location>
</feature>
<dbReference type="InterPro" id="IPR032834">
    <property type="entry name" value="NatK-like_C"/>
</dbReference>
<dbReference type="SUPFAM" id="SSF55874">
    <property type="entry name" value="ATPase domain of HSP90 chaperone/DNA topoisomerase II/histidine kinase"/>
    <property type="match status" value="1"/>
</dbReference>
<dbReference type="PANTHER" id="PTHR40448:SF1">
    <property type="entry name" value="TWO-COMPONENT SENSOR HISTIDINE KINASE"/>
    <property type="match status" value="1"/>
</dbReference>
<evidence type="ECO:0000256" key="1">
    <source>
        <dbReference type="SAM" id="Phobius"/>
    </source>
</evidence>